<reference evidence="2 3" key="1">
    <citation type="submission" date="2020-06" db="EMBL/GenBank/DDBJ databases">
        <title>Mogibacterium timidum strain W9173 genomic sequence.</title>
        <authorList>
            <person name="Wade W.G."/>
            <person name="Johnston C.D."/>
            <person name="Chen T."/>
            <person name="Dewhirst F.E."/>
        </authorList>
    </citation>
    <scope>NUCLEOTIDE SEQUENCE [LARGE SCALE GENOMIC DNA]</scope>
    <source>
        <strain evidence="2 3">W9173</strain>
    </source>
</reference>
<evidence type="ECO:0000313" key="3">
    <source>
        <dbReference type="Proteomes" id="UP000526307"/>
    </source>
</evidence>
<dbReference type="InterPro" id="IPR017946">
    <property type="entry name" value="PLC-like_Pdiesterase_TIM-brl"/>
</dbReference>
<protein>
    <submittedName>
        <fullName evidence="2">Glycerophosphodiester phosphodiesterase</fullName>
    </submittedName>
</protein>
<dbReference type="CDD" id="cd08563">
    <property type="entry name" value="GDPD_TtGDE_like"/>
    <property type="match status" value="1"/>
</dbReference>
<organism evidence="2 3">
    <name type="scientific">Mogibacterium timidum</name>
    <dbReference type="NCBI Taxonomy" id="35519"/>
    <lineage>
        <taxon>Bacteria</taxon>
        <taxon>Bacillati</taxon>
        <taxon>Bacillota</taxon>
        <taxon>Clostridia</taxon>
        <taxon>Peptostreptococcales</taxon>
        <taxon>Anaerovoracaceae</taxon>
        <taxon>Mogibacterium</taxon>
    </lineage>
</organism>
<dbReference type="GO" id="GO:0008081">
    <property type="term" value="F:phosphoric diester hydrolase activity"/>
    <property type="evidence" value="ECO:0007669"/>
    <property type="project" value="InterPro"/>
</dbReference>
<dbReference type="SUPFAM" id="SSF51695">
    <property type="entry name" value="PLC-like phosphodiesterases"/>
    <property type="match status" value="1"/>
</dbReference>
<dbReference type="Pfam" id="PF03009">
    <property type="entry name" value="GDPD"/>
    <property type="match status" value="1"/>
</dbReference>
<accession>A0A7Y8VQ59</accession>
<dbReference type="RefSeq" id="WP_009643494.1">
    <property type="nucleotide sequence ID" value="NZ_CAUVNY010000047.1"/>
</dbReference>
<dbReference type="EMBL" id="JABXYR010000001">
    <property type="protein sequence ID" value="NWO22591.1"/>
    <property type="molecule type" value="Genomic_DNA"/>
</dbReference>
<keyword evidence="3" id="KW-1185">Reference proteome</keyword>
<dbReference type="GO" id="GO:0006629">
    <property type="term" value="P:lipid metabolic process"/>
    <property type="evidence" value="ECO:0007669"/>
    <property type="project" value="InterPro"/>
</dbReference>
<dbReference type="PROSITE" id="PS51704">
    <property type="entry name" value="GP_PDE"/>
    <property type="match status" value="1"/>
</dbReference>
<name>A0A7Y8VQ59_9FIRM</name>
<dbReference type="AlphaFoldDB" id="A0A7Y8VQ59"/>
<evidence type="ECO:0000259" key="1">
    <source>
        <dbReference type="PROSITE" id="PS51704"/>
    </source>
</evidence>
<feature type="domain" description="GP-PDE" evidence="1">
    <location>
        <begin position="16"/>
        <end position="252"/>
    </location>
</feature>
<dbReference type="InterPro" id="IPR030395">
    <property type="entry name" value="GP_PDE_dom"/>
</dbReference>
<dbReference type="Gene3D" id="3.20.20.190">
    <property type="entry name" value="Phosphatidylinositol (PI) phosphodiesterase"/>
    <property type="match status" value="1"/>
</dbReference>
<evidence type="ECO:0000313" key="2">
    <source>
        <dbReference type="EMBL" id="NWO22591.1"/>
    </source>
</evidence>
<gene>
    <name evidence="2" type="ORF">HW270_00610</name>
</gene>
<comment type="caution">
    <text evidence="2">The sequence shown here is derived from an EMBL/GenBank/DDBJ whole genome shotgun (WGS) entry which is preliminary data.</text>
</comment>
<dbReference type="PANTHER" id="PTHR46211:SF1">
    <property type="entry name" value="GLYCEROPHOSPHODIESTER PHOSPHODIESTERASE, CYTOPLASMIC"/>
    <property type="match status" value="1"/>
</dbReference>
<dbReference type="PANTHER" id="PTHR46211">
    <property type="entry name" value="GLYCEROPHOSPHORYL DIESTER PHOSPHODIESTERASE"/>
    <property type="match status" value="1"/>
</dbReference>
<dbReference type="Proteomes" id="UP000526307">
    <property type="component" value="Unassembled WGS sequence"/>
</dbReference>
<proteinExistence type="predicted"/>
<sequence>MNKLAEALNISDKTRPQVWAHRGASGYCPENTLPAFLKAHELGADGIELDVQMSSDGELVVCHDEKVDRTSSGSGWIKDMTLAELRSLDFSGGRAEFAGVTIPTMREVFELIATTDMIINVELKTGIIFYPDMAEKLLQLAAECGCEDRVLYSSFNHYTITHMRELNPDAKLGFLYADGTIGMPDYAVRYGVQALHPALYNIQFPGFIEECKRKGLAVNVWTVNEEEHMKLAVSAGVDAIITNYPDKALAVIEKQYEH</sequence>